<evidence type="ECO:0000256" key="4">
    <source>
        <dbReference type="ARBA" id="ARBA00022574"/>
    </source>
</evidence>
<reference evidence="10" key="1">
    <citation type="submission" date="2020-11" db="EMBL/GenBank/DDBJ databases">
        <authorList>
            <person name="Whitehead M."/>
        </authorList>
    </citation>
    <scope>NUCLEOTIDE SEQUENCE</scope>
    <source>
        <strain evidence="10">EGII</strain>
    </source>
</reference>
<keyword evidence="3" id="KW-0963">Cytoplasm</keyword>
<dbReference type="Proteomes" id="UP000606786">
    <property type="component" value="Unassembled WGS sequence"/>
</dbReference>
<keyword evidence="5" id="KW-0677">Repeat</keyword>
<feature type="domain" description="TPL/SMU1 LisH-like dimerisation" evidence="9">
    <location>
        <begin position="118"/>
        <end position="146"/>
    </location>
</feature>
<evidence type="ECO:0000256" key="3">
    <source>
        <dbReference type="ARBA" id="ARBA00022490"/>
    </source>
</evidence>
<dbReference type="OrthoDB" id="972532at2759"/>
<dbReference type="GO" id="GO:0005739">
    <property type="term" value="C:mitochondrion"/>
    <property type="evidence" value="ECO:0007669"/>
    <property type="project" value="UniProtKB-SubCell"/>
</dbReference>
<evidence type="ECO:0000256" key="8">
    <source>
        <dbReference type="SAM" id="MobiDB-lite"/>
    </source>
</evidence>
<dbReference type="InterPro" id="IPR054532">
    <property type="entry name" value="TPL_SMU1_LisH-like"/>
</dbReference>
<dbReference type="InterPro" id="IPR006594">
    <property type="entry name" value="LisH"/>
</dbReference>
<comment type="caution">
    <text evidence="10">The sequence shown here is derived from an EMBL/GenBank/DDBJ whole genome shotgun (WGS) entry which is preliminary data.</text>
</comment>
<dbReference type="PANTHER" id="PTHR22838">
    <property type="entry name" value="WD REPEAT PROTEIN 26-RELATED"/>
    <property type="match status" value="1"/>
</dbReference>
<sequence length="299" mass="31073">MQNSTLSNASSSGSGSGSGTGTASVSASVGPSVGNVSSANSAADGVGGGGNTVGNTGDSLINVSSSANSSTSTSNGHDTKHNGFTGTSDGGTVDAQNNHDQAIVPAVNHNFHLDKSNQEIIRLIGQYLQDIGLEKSVKALMGESGCYLEHPAASKFREHVLSGEWNKADADLKIPQLNPNSSSFADTVKEKTKSQTTQQQNIVSENTSDLENINENSENEIHNIENNKAIVNNNSTTNTLINAQTTNAVDGSVPNGTSVSDFISQLQFIPSDFVPQISNFLSTSSSVPNPTMDTQNLMP</sequence>
<evidence type="ECO:0000259" key="9">
    <source>
        <dbReference type="Pfam" id="PF17814"/>
    </source>
</evidence>
<evidence type="ECO:0000313" key="10">
    <source>
        <dbReference type="EMBL" id="CAD7004971.1"/>
    </source>
</evidence>
<proteinExistence type="predicted"/>
<dbReference type="AlphaFoldDB" id="A0A811V287"/>
<keyword evidence="7" id="KW-0175">Coiled coil</keyword>
<feature type="compositionally biased region" description="Low complexity" evidence="8">
    <location>
        <begin position="53"/>
        <end position="75"/>
    </location>
</feature>
<evidence type="ECO:0000256" key="2">
    <source>
        <dbReference type="ARBA" id="ARBA00004496"/>
    </source>
</evidence>
<feature type="compositionally biased region" description="Low complexity" evidence="8">
    <location>
        <begin position="21"/>
        <end position="44"/>
    </location>
</feature>
<name>A0A811V287_CERCA</name>
<protein>
    <submittedName>
        <fullName evidence="10">(Mediterranean fruit fly) hypothetical protein</fullName>
    </submittedName>
</protein>
<keyword evidence="4" id="KW-0853">WD repeat</keyword>
<feature type="coiled-coil region" evidence="7">
    <location>
        <begin position="207"/>
        <end position="234"/>
    </location>
</feature>
<dbReference type="GO" id="GO:0043161">
    <property type="term" value="P:proteasome-mediated ubiquitin-dependent protein catabolic process"/>
    <property type="evidence" value="ECO:0007669"/>
    <property type="project" value="TreeGrafter"/>
</dbReference>
<organism evidence="10 11">
    <name type="scientific">Ceratitis capitata</name>
    <name type="common">Mediterranean fruit fly</name>
    <name type="synonym">Tephritis capitata</name>
    <dbReference type="NCBI Taxonomy" id="7213"/>
    <lineage>
        <taxon>Eukaryota</taxon>
        <taxon>Metazoa</taxon>
        <taxon>Ecdysozoa</taxon>
        <taxon>Arthropoda</taxon>
        <taxon>Hexapoda</taxon>
        <taxon>Insecta</taxon>
        <taxon>Pterygota</taxon>
        <taxon>Neoptera</taxon>
        <taxon>Endopterygota</taxon>
        <taxon>Diptera</taxon>
        <taxon>Brachycera</taxon>
        <taxon>Muscomorpha</taxon>
        <taxon>Tephritoidea</taxon>
        <taxon>Tephritidae</taxon>
        <taxon>Ceratitis</taxon>
        <taxon>Ceratitis</taxon>
    </lineage>
</organism>
<dbReference type="InterPro" id="IPR051350">
    <property type="entry name" value="WD_repeat-ST_regulator"/>
</dbReference>
<evidence type="ECO:0000256" key="5">
    <source>
        <dbReference type="ARBA" id="ARBA00022737"/>
    </source>
</evidence>
<dbReference type="PROSITE" id="PS50896">
    <property type="entry name" value="LISH"/>
    <property type="match status" value="1"/>
</dbReference>
<dbReference type="GO" id="GO:0034657">
    <property type="term" value="C:GID complex"/>
    <property type="evidence" value="ECO:0007669"/>
    <property type="project" value="TreeGrafter"/>
</dbReference>
<keyword evidence="6" id="KW-0496">Mitochondrion</keyword>
<dbReference type="Pfam" id="PF17814">
    <property type="entry name" value="LisH_TPL"/>
    <property type="match status" value="1"/>
</dbReference>
<keyword evidence="11" id="KW-1185">Reference proteome</keyword>
<gene>
    <name evidence="10" type="ORF">CCAP1982_LOCUS13349</name>
</gene>
<evidence type="ECO:0000256" key="6">
    <source>
        <dbReference type="ARBA" id="ARBA00023128"/>
    </source>
</evidence>
<dbReference type="PANTHER" id="PTHR22838:SF0">
    <property type="entry name" value="WD REPEAT-CONTAINING PROTEIN 26"/>
    <property type="match status" value="1"/>
</dbReference>
<feature type="compositionally biased region" description="Low complexity" evidence="8">
    <location>
        <begin position="1"/>
        <end position="13"/>
    </location>
</feature>
<accession>A0A811V287</accession>
<evidence type="ECO:0000313" key="11">
    <source>
        <dbReference type="Proteomes" id="UP000606786"/>
    </source>
</evidence>
<comment type="subcellular location">
    <subcellularLocation>
        <location evidence="2">Cytoplasm</location>
    </subcellularLocation>
    <subcellularLocation>
        <location evidence="1">Mitochondrion</location>
    </subcellularLocation>
</comment>
<evidence type="ECO:0000256" key="7">
    <source>
        <dbReference type="SAM" id="Coils"/>
    </source>
</evidence>
<evidence type="ECO:0000256" key="1">
    <source>
        <dbReference type="ARBA" id="ARBA00004173"/>
    </source>
</evidence>
<feature type="region of interest" description="Disordered" evidence="8">
    <location>
        <begin position="1"/>
        <end position="96"/>
    </location>
</feature>
<dbReference type="EMBL" id="CAJHJT010000034">
    <property type="protein sequence ID" value="CAD7004971.1"/>
    <property type="molecule type" value="Genomic_DNA"/>
</dbReference>